<comment type="caution">
    <text evidence="1">The sequence shown here is derived from an EMBL/GenBank/DDBJ whole genome shotgun (WGS) entry which is preliminary data.</text>
</comment>
<organism evidence="1 2">
    <name type="scientific">Paramarasmius palmivorus</name>
    <dbReference type="NCBI Taxonomy" id="297713"/>
    <lineage>
        <taxon>Eukaryota</taxon>
        <taxon>Fungi</taxon>
        <taxon>Dikarya</taxon>
        <taxon>Basidiomycota</taxon>
        <taxon>Agaricomycotina</taxon>
        <taxon>Agaricomycetes</taxon>
        <taxon>Agaricomycetidae</taxon>
        <taxon>Agaricales</taxon>
        <taxon>Marasmiineae</taxon>
        <taxon>Marasmiaceae</taxon>
        <taxon>Paramarasmius</taxon>
    </lineage>
</organism>
<dbReference type="Gene3D" id="3.80.10.10">
    <property type="entry name" value="Ribonuclease Inhibitor"/>
    <property type="match status" value="1"/>
</dbReference>
<dbReference type="EMBL" id="JAYKXP010000007">
    <property type="protein sequence ID" value="KAK7056460.1"/>
    <property type="molecule type" value="Genomic_DNA"/>
</dbReference>
<protein>
    <recommendedName>
        <fullName evidence="3">F-box domain-containing protein</fullName>
    </recommendedName>
</protein>
<reference evidence="1 2" key="1">
    <citation type="submission" date="2024-01" db="EMBL/GenBank/DDBJ databases">
        <title>A draft genome for a cacao thread blight-causing isolate of Paramarasmius palmivorus.</title>
        <authorList>
            <person name="Baruah I.K."/>
            <person name="Bukari Y."/>
            <person name="Amoako-Attah I."/>
            <person name="Meinhardt L.W."/>
            <person name="Bailey B.A."/>
            <person name="Cohen S.P."/>
        </authorList>
    </citation>
    <scope>NUCLEOTIDE SEQUENCE [LARGE SCALE GENOMIC DNA]</scope>
    <source>
        <strain evidence="1 2">GH-12</strain>
    </source>
</reference>
<sequence>MLQYETSVEKLVASHELPFLVGTIDGGELASTIESVRDWQTQTPGSGNIRQPVPNLPFDVLQEVFLACVEPQIASDIISLIPKTFNDSLDPTLPPWTLSQVCRSWRQAALMTSSLWTFIGIQMPTPDNTSVHKKNSMATQLSTLYSRSRNRPLSIEVKSYYPVSPDDVLLSTLCSHSSRWERVRFSFNGDDVLQSMSPLIKSKLPILHSLSVNLYGNIALNSALDAFEDAPKLQRVTVSGLPHDLYASLRIPWSQITRFTRHDTLSRTNMNISNHLAHMRDIVEYDDAGFQWPAGPNVHLPRLRKLILGLAGRASESIAWNRLQLSSRFDDMRVSGVTSNPGSFLPFLLRWGGTLRTLYLEDSLINEPDGVQVIGQLHSLQTLSLFYRRTTPDRLVKALTELHPLHFLPKLQHLSFFGAFNVAENAMVEMLLARLRGDNPLQTFGSPSYPSVEAAKELVRRGLVLRRTSHMDWSQSFSGFRLLG</sequence>
<evidence type="ECO:0008006" key="3">
    <source>
        <dbReference type="Google" id="ProtNLM"/>
    </source>
</evidence>
<accession>A0AAW0DXF0</accession>
<gene>
    <name evidence="1" type="ORF">VNI00_003015</name>
</gene>
<proteinExistence type="predicted"/>
<evidence type="ECO:0000313" key="2">
    <source>
        <dbReference type="Proteomes" id="UP001383192"/>
    </source>
</evidence>
<dbReference type="Proteomes" id="UP001383192">
    <property type="component" value="Unassembled WGS sequence"/>
</dbReference>
<dbReference type="AlphaFoldDB" id="A0AAW0DXF0"/>
<dbReference type="SUPFAM" id="SSF52047">
    <property type="entry name" value="RNI-like"/>
    <property type="match status" value="1"/>
</dbReference>
<dbReference type="InterPro" id="IPR032675">
    <property type="entry name" value="LRR_dom_sf"/>
</dbReference>
<keyword evidence="2" id="KW-1185">Reference proteome</keyword>
<evidence type="ECO:0000313" key="1">
    <source>
        <dbReference type="EMBL" id="KAK7056460.1"/>
    </source>
</evidence>
<name>A0AAW0DXF0_9AGAR</name>